<keyword evidence="3" id="KW-0238">DNA-binding</keyword>
<dbReference type="Gene3D" id="3.40.190.10">
    <property type="entry name" value="Periplasmic binding protein-like II"/>
    <property type="match status" value="2"/>
</dbReference>
<evidence type="ECO:0000313" key="6">
    <source>
        <dbReference type="EMBL" id="KFE34251.1"/>
    </source>
</evidence>
<name>A0A085TU54_9RHOB</name>
<dbReference type="CDD" id="cd08417">
    <property type="entry name" value="PBP2_Nitroaromatics_like"/>
    <property type="match status" value="1"/>
</dbReference>
<dbReference type="InterPro" id="IPR037402">
    <property type="entry name" value="YidZ_PBP2"/>
</dbReference>
<feature type="domain" description="HTH lysR-type" evidence="5">
    <location>
        <begin position="11"/>
        <end position="68"/>
    </location>
</feature>
<dbReference type="PANTHER" id="PTHR30118:SF15">
    <property type="entry name" value="TRANSCRIPTIONAL REGULATORY PROTEIN"/>
    <property type="match status" value="1"/>
</dbReference>
<dbReference type="SUPFAM" id="SSF46785">
    <property type="entry name" value="Winged helix' DNA-binding domain"/>
    <property type="match status" value="1"/>
</dbReference>
<dbReference type="RefSeq" id="WP_038147387.1">
    <property type="nucleotide sequence ID" value="NZ_AQRC01000011.1"/>
</dbReference>
<sequence length="300" mass="33076">MNKIHSRYDRLDLNLLRVFAMVWQERHLTRAADALSLTPSAVSHAMRRLRDHFGEPLFQRQGHRMQPTAACARMAPELLDQLTRLDALINRWGAFDPQASQSSFRIALPEATETILLPVLMSRLAAEAPAVTVHSVRVARAMMAKSLAARSIDLAVDVPHPVPETLRHAPLFSDDFCVVSRAGHGFAATPTFAAYAATDHIAVSTRHDGAVIEDVSLLALGISRRVRLRCQSYGTAMTVAEGSDLLATIPRRIAARLQPGRALVLTDPPAALSPVKLHLYWHADQHTDPASQWLRGLLRP</sequence>
<evidence type="ECO:0000256" key="1">
    <source>
        <dbReference type="ARBA" id="ARBA00009437"/>
    </source>
</evidence>
<proteinExistence type="inferred from homology"/>
<dbReference type="GO" id="GO:0003677">
    <property type="term" value="F:DNA binding"/>
    <property type="evidence" value="ECO:0007669"/>
    <property type="project" value="UniProtKB-KW"/>
</dbReference>
<dbReference type="InterPro" id="IPR000847">
    <property type="entry name" value="LysR_HTH_N"/>
</dbReference>
<dbReference type="InterPro" id="IPR036390">
    <property type="entry name" value="WH_DNA-bd_sf"/>
</dbReference>
<evidence type="ECO:0000313" key="7">
    <source>
        <dbReference type="Proteomes" id="UP000028607"/>
    </source>
</evidence>
<accession>A0A085TU54</accession>
<dbReference type="eggNOG" id="COG0583">
    <property type="taxonomic scope" value="Bacteria"/>
</dbReference>
<gene>
    <name evidence="6" type="ORF">DW2_13255</name>
</gene>
<dbReference type="SUPFAM" id="SSF53850">
    <property type="entry name" value="Periplasmic binding protein-like II"/>
    <property type="match status" value="1"/>
</dbReference>
<keyword evidence="7" id="KW-1185">Reference proteome</keyword>
<comment type="similarity">
    <text evidence="1">Belongs to the LysR transcriptional regulatory family.</text>
</comment>
<evidence type="ECO:0000259" key="5">
    <source>
        <dbReference type="PROSITE" id="PS50931"/>
    </source>
</evidence>
<dbReference type="STRING" id="1317124.DW2_13255"/>
<dbReference type="PROSITE" id="PS50931">
    <property type="entry name" value="HTH_LYSR"/>
    <property type="match status" value="1"/>
</dbReference>
<dbReference type="InterPro" id="IPR036388">
    <property type="entry name" value="WH-like_DNA-bd_sf"/>
</dbReference>
<comment type="caution">
    <text evidence="6">The sequence shown here is derived from an EMBL/GenBank/DDBJ whole genome shotgun (WGS) entry which is preliminary data.</text>
</comment>
<dbReference type="Pfam" id="PF00126">
    <property type="entry name" value="HTH_1"/>
    <property type="match status" value="1"/>
</dbReference>
<evidence type="ECO:0000256" key="3">
    <source>
        <dbReference type="ARBA" id="ARBA00023125"/>
    </source>
</evidence>
<keyword evidence="2" id="KW-0805">Transcription regulation</keyword>
<dbReference type="OrthoDB" id="528082at2"/>
<dbReference type="Gene3D" id="1.10.10.10">
    <property type="entry name" value="Winged helix-like DNA-binding domain superfamily/Winged helix DNA-binding domain"/>
    <property type="match status" value="1"/>
</dbReference>
<dbReference type="GO" id="GO:0003700">
    <property type="term" value="F:DNA-binding transcription factor activity"/>
    <property type="evidence" value="ECO:0007669"/>
    <property type="project" value="InterPro"/>
</dbReference>
<dbReference type="PATRIC" id="fig|1317124.6.peg.2684"/>
<dbReference type="PANTHER" id="PTHR30118">
    <property type="entry name" value="HTH-TYPE TRANSCRIPTIONAL REGULATOR LEUO-RELATED"/>
    <property type="match status" value="1"/>
</dbReference>
<dbReference type="InterPro" id="IPR005119">
    <property type="entry name" value="LysR_subst-bd"/>
</dbReference>
<evidence type="ECO:0000256" key="2">
    <source>
        <dbReference type="ARBA" id="ARBA00023015"/>
    </source>
</evidence>
<dbReference type="EMBL" id="AQRC01000011">
    <property type="protein sequence ID" value="KFE34251.1"/>
    <property type="molecule type" value="Genomic_DNA"/>
</dbReference>
<organism evidence="6 7">
    <name type="scientific">Thioclava atlantica</name>
    <dbReference type="NCBI Taxonomy" id="1317124"/>
    <lineage>
        <taxon>Bacteria</taxon>
        <taxon>Pseudomonadati</taxon>
        <taxon>Pseudomonadota</taxon>
        <taxon>Alphaproteobacteria</taxon>
        <taxon>Rhodobacterales</taxon>
        <taxon>Paracoccaceae</taxon>
        <taxon>Thioclava</taxon>
    </lineage>
</organism>
<keyword evidence="4" id="KW-0804">Transcription</keyword>
<dbReference type="InterPro" id="IPR050389">
    <property type="entry name" value="LysR-type_TF"/>
</dbReference>
<dbReference type="Proteomes" id="UP000028607">
    <property type="component" value="Unassembled WGS sequence"/>
</dbReference>
<dbReference type="AlphaFoldDB" id="A0A085TU54"/>
<reference evidence="6 7" key="2">
    <citation type="journal article" date="2015" name="Antonie Van Leeuwenhoek">
        <title>Thioclava indica sp. nov., isolated from surface seawater of the Indian Ocean.</title>
        <authorList>
            <person name="Liu Y."/>
            <person name="Lai Q."/>
            <person name="Du J."/>
            <person name="Xu H."/>
            <person name="Jiang L."/>
            <person name="Shao Z."/>
        </authorList>
    </citation>
    <scope>NUCLEOTIDE SEQUENCE [LARGE SCALE GENOMIC DNA]</scope>
    <source>
        <strain evidence="6 7">13D2W-2</strain>
    </source>
</reference>
<dbReference type="PRINTS" id="PR00039">
    <property type="entry name" value="HTHLYSR"/>
</dbReference>
<dbReference type="Pfam" id="PF03466">
    <property type="entry name" value="LysR_substrate"/>
    <property type="match status" value="1"/>
</dbReference>
<reference evidence="7" key="1">
    <citation type="submission" date="2013-04" db="EMBL/GenBank/DDBJ databases">
        <title>Thioclava sp. 13D2W-2 Genome Sequencing.</title>
        <authorList>
            <person name="Lai Q."/>
            <person name="Li G."/>
            <person name="Shao Z."/>
        </authorList>
    </citation>
    <scope>NUCLEOTIDE SEQUENCE [LARGE SCALE GENOMIC DNA]</scope>
    <source>
        <strain evidence="7">13D2W-2</strain>
    </source>
</reference>
<protein>
    <submittedName>
        <fullName evidence="6">LysR family transcriptional regulator</fullName>
    </submittedName>
</protein>
<evidence type="ECO:0000256" key="4">
    <source>
        <dbReference type="ARBA" id="ARBA00023163"/>
    </source>
</evidence>